<evidence type="ECO:0000256" key="1">
    <source>
        <dbReference type="ARBA" id="ARBA00001353"/>
    </source>
</evidence>
<evidence type="ECO:0000313" key="9">
    <source>
        <dbReference type="Proteomes" id="UP001354989"/>
    </source>
</evidence>
<dbReference type="InterPro" id="IPR006157">
    <property type="entry name" value="FolB_dom"/>
</dbReference>
<dbReference type="InterPro" id="IPR043133">
    <property type="entry name" value="GTP-CH-I_C/QueF"/>
</dbReference>
<evidence type="ECO:0000256" key="2">
    <source>
        <dbReference type="ARBA" id="ARBA00005013"/>
    </source>
</evidence>
<comment type="pathway">
    <text evidence="2 6">Cofactor biosynthesis; tetrahydrofolate biosynthesis; 2-amino-4-hydroxy-6-hydroxymethyl-7,8-dihydropteridine diphosphate from 7,8-dihydroneopterin triphosphate: step 3/4.</text>
</comment>
<reference evidence="8 9" key="1">
    <citation type="submission" date="2021-12" db="EMBL/GenBank/DDBJ databases">
        <title>Genome sequencing of bacteria with rrn-lacking chromosome and rrn-plasmid.</title>
        <authorList>
            <person name="Anda M."/>
            <person name="Iwasaki W."/>
        </authorList>
    </citation>
    <scope>NUCLEOTIDE SEQUENCE [LARGE SCALE GENOMIC DNA]</scope>
    <source>
        <strain evidence="8 9">NBRC 101262</strain>
    </source>
</reference>
<sequence length="128" mass="14601">MGQVSLEGMEFFAYHGFHKEEQMIGNKYGVDVVVDTNLLNAAIDDDLQKTVDYTLLYNIIKEEMATPSKLLENVAQRVLMKIMAKIPAVKRCKVVISKFNPPIGGVCFRSKITIDRSRKEYEQLMLEV</sequence>
<gene>
    <name evidence="8" type="primary">folB</name>
    <name evidence="8" type="ORF">PEPS_06450</name>
</gene>
<evidence type="ECO:0000256" key="3">
    <source>
        <dbReference type="ARBA" id="ARBA00005708"/>
    </source>
</evidence>
<protein>
    <recommendedName>
        <fullName evidence="6">7,8-dihydroneopterin aldolase</fullName>
        <ecNumber evidence="6">4.1.2.25</ecNumber>
    </recommendedName>
</protein>
<organism evidence="8 9">
    <name type="scientific">Persicobacter psychrovividus</name>
    <dbReference type="NCBI Taxonomy" id="387638"/>
    <lineage>
        <taxon>Bacteria</taxon>
        <taxon>Pseudomonadati</taxon>
        <taxon>Bacteroidota</taxon>
        <taxon>Cytophagia</taxon>
        <taxon>Cytophagales</taxon>
        <taxon>Persicobacteraceae</taxon>
        <taxon>Persicobacter</taxon>
    </lineage>
</organism>
<dbReference type="Pfam" id="PF02152">
    <property type="entry name" value="FolB"/>
    <property type="match status" value="1"/>
</dbReference>
<evidence type="ECO:0000259" key="7">
    <source>
        <dbReference type="SMART" id="SM00905"/>
    </source>
</evidence>
<evidence type="ECO:0000256" key="4">
    <source>
        <dbReference type="ARBA" id="ARBA00022909"/>
    </source>
</evidence>
<dbReference type="PANTHER" id="PTHR42844:SF1">
    <property type="entry name" value="DIHYDRONEOPTERIN ALDOLASE 1-RELATED"/>
    <property type="match status" value="1"/>
</dbReference>
<feature type="domain" description="Dihydroneopterin aldolase/epimerase" evidence="7">
    <location>
        <begin position="4"/>
        <end position="116"/>
    </location>
</feature>
<dbReference type="PANTHER" id="PTHR42844">
    <property type="entry name" value="DIHYDRONEOPTERIN ALDOLASE 1-RELATED"/>
    <property type="match status" value="1"/>
</dbReference>
<keyword evidence="4 6" id="KW-0289">Folate biosynthesis</keyword>
<keyword evidence="9" id="KW-1185">Reference proteome</keyword>
<evidence type="ECO:0000256" key="5">
    <source>
        <dbReference type="ARBA" id="ARBA00023239"/>
    </source>
</evidence>
<keyword evidence="5 6" id="KW-0456">Lyase</keyword>
<dbReference type="EMBL" id="AP025292">
    <property type="protein sequence ID" value="BDC98364.1"/>
    <property type="molecule type" value="Genomic_DNA"/>
</dbReference>
<comment type="function">
    <text evidence="6">Catalyzes the conversion of 7,8-dihydroneopterin to 6-hydroxymethyl-7,8-dihydropterin.</text>
</comment>
<dbReference type="InterPro" id="IPR006156">
    <property type="entry name" value="Dihydroneopterin_aldolase"/>
</dbReference>
<proteinExistence type="inferred from homology"/>
<dbReference type="NCBIfam" id="TIGR00526">
    <property type="entry name" value="folB_dom"/>
    <property type="match status" value="1"/>
</dbReference>
<comment type="similarity">
    <text evidence="3 6">Belongs to the DHNA family.</text>
</comment>
<evidence type="ECO:0000256" key="6">
    <source>
        <dbReference type="RuleBase" id="RU362079"/>
    </source>
</evidence>
<dbReference type="SMART" id="SM00905">
    <property type="entry name" value="FolB"/>
    <property type="match status" value="1"/>
</dbReference>
<dbReference type="Gene3D" id="3.30.1130.10">
    <property type="match status" value="1"/>
</dbReference>
<comment type="catalytic activity">
    <reaction evidence="1 6">
        <text>7,8-dihydroneopterin = 6-hydroxymethyl-7,8-dihydropterin + glycolaldehyde</text>
        <dbReference type="Rhea" id="RHEA:10540"/>
        <dbReference type="ChEBI" id="CHEBI:17001"/>
        <dbReference type="ChEBI" id="CHEBI:17071"/>
        <dbReference type="ChEBI" id="CHEBI:44841"/>
        <dbReference type="EC" id="4.1.2.25"/>
    </reaction>
</comment>
<name>A0ABM7VBR7_9BACT</name>
<accession>A0ABM7VBR7</accession>
<evidence type="ECO:0000313" key="8">
    <source>
        <dbReference type="EMBL" id="BDC98364.1"/>
    </source>
</evidence>
<dbReference type="Proteomes" id="UP001354989">
    <property type="component" value="Chromosome"/>
</dbReference>
<dbReference type="NCBIfam" id="TIGR00525">
    <property type="entry name" value="folB"/>
    <property type="match status" value="1"/>
</dbReference>
<dbReference type="EC" id="4.1.2.25" evidence="6"/>
<dbReference type="SUPFAM" id="SSF55620">
    <property type="entry name" value="Tetrahydrobiopterin biosynthesis enzymes-like"/>
    <property type="match status" value="1"/>
</dbReference>
<dbReference type="RefSeq" id="WP_332921121.1">
    <property type="nucleotide sequence ID" value="NZ_AP025292.1"/>
</dbReference>